<evidence type="ECO:0000256" key="2">
    <source>
        <dbReference type="ARBA" id="ARBA00006434"/>
    </source>
</evidence>
<feature type="transmembrane region" description="Helical" evidence="14">
    <location>
        <begin position="335"/>
        <end position="360"/>
    </location>
</feature>
<feature type="transmembrane region" description="Helical" evidence="14">
    <location>
        <begin position="127"/>
        <end position="151"/>
    </location>
</feature>
<comment type="catalytic activity">
    <reaction evidence="12">
        <text>L-proline(in) + Na(+)(in) = L-proline(out) + Na(+)(out)</text>
        <dbReference type="Rhea" id="RHEA:28967"/>
        <dbReference type="ChEBI" id="CHEBI:29101"/>
        <dbReference type="ChEBI" id="CHEBI:60039"/>
    </reaction>
</comment>
<evidence type="ECO:0000313" key="15">
    <source>
        <dbReference type="EMBL" id="EGD47304.1"/>
    </source>
</evidence>
<evidence type="ECO:0000256" key="10">
    <source>
        <dbReference type="ARBA" id="ARBA00023136"/>
    </source>
</evidence>
<keyword evidence="11 14" id="KW-0739">Sodium transport</keyword>
<feature type="transmembrane region" description="Helical" evidence="14">
    <location>
        <begin position="196"/>
        <end position="219"/>
    </location>
</feature>
<dbReference type="InterPro" id="IPR018212">
    <property type="entry name" value="Na/solute_symporter_CS"/>
</dbReference>
<gene>
    <name evidence="15" type="ORF">Cpap_1886</name>
</gene>
<feature type="transmembrane region" description="Helical" evidence="14">
    <location>
        <begin position="163"/>
        <end position="184"/>
    </location>
</feature>
<sequence length="520" mass="56043">MGADTTKIFIAMCSYMVLVIGIGIYFAKRANESSENYFIGGRSLGPWVAAMSAEASDMSGWLLMGLPGVAYWCGLSDAVWTAIGLAVGTYINWLIVAKRLRRYSTVAGDSITIPDYFSNRFKEKRKVLMTIAALFILVFFTVYASSCFVTVGKLFSTLFGIKYQYMMIAGAAFVIIYTFLGGFLAESVSDFMQGVVMIFALCTILVVGVHTAGGISGVLDNVKQIPGFLDFFGIAQPETVKGVQQLGSNGNPLFGDAGKYGFLTIISTLSWGLGYFGVPQVLLRFMAIRKVDELGKSRRIATIWCAISLFAAVVLGIIGRSLYPAELLTKSASEGIFIVLSSNLLPALLAGIVMAGILAATISSSDSYLLIAASAFSKNIYQGIMKKEANDKQVMTVSRITLVLVALIGVIIALDENSIIFKVVAFAWAGFGATFGPIMLFSLFWKRTTRAGAIAGMLTGGGMVFVWSLLIKPMGGIFGIYELFPAFVLSCIAIVLFSLMSDAPSKEIQDDFELAKTLEC</sequence>
<proteinExistence type="inferred from homology"/>
<dbReference type="eggNOG" id="COG0591">
    <property type="taxonomic scope" value="Bacteria"/>
</dbReference>
<dbReference type="Proteomes" id="UP000003860">
    <property type="component" value="Unassembled WGS sequence"/>
</dbReference>
<dbReference type="GO" id="GO:0005886">
    <property type="term" value="C:plasma membrane"/>
    <property type="evidence" value="ECO:0007669"/>
    <property type="project" value="UniProtKB-SubCell"/>
</dbReference>
<dbReference type="PROSITE" id="PS00456">
    <property type="entry name" value="NA_SOLUT_SYMP_1"/>
    <property type="match status" value="1"/>
</dbReference>
<keyword evidence="8 14" id="KW-0915">Sodium</keyword>
<keyword evidence="10 14" id="KW-0472">Membrane</keyword>
<evidence type="ECO:0000256" key="6">
    <source>
        <dbReference type="ARBA" id="ARBA00022847"/>
    </source>
</evidence>
<dbReference type="GO" id="GO:0005298">
    <property type="term" value="F:proline:sodium symporter activity"/>
    <property type="evidence" value="ECO:0007669"/>
    <property type="project" value="UniProtKB-UniRule"/>
</dbReference>
<feature type="transmembrane region" description="Helical" evidence="14">
    <location>
        <begin position="394"/>
        <end position="413"/>
    </location>
</feature>
<feature type="transmembrane region" description="Helical" evidence="14">
    <location>
        <begin position="477"/>
        <end position="499"/>
    </location>
</feature>
<dbReference type="STRING" id="588581.Cpap_1886"/>
<evidence type="ECO:0000256" key="1">
    <source>
        <dbReference type="ARBA" id="ARBA00004651"/>
    </source>
</evidence>
<keyword evidence="5 14" id="KW-0812">Transmembrane</keyword>
<evidence type="ECO:0000256" key="5">
    <source>
        <dbReference type="ARBA" id="ARBA00022692"/>
    </source>
</evidence>
<dbReference type="InterPro" id="IPR050277">
    <property type="entry name" value="Sodium:Solute_Symporter"/>
</dbReference>
<evidence type="ECO:0000256" key="9">
    <source>
        <dbReference type="ARBA" id="ARBA00023065"/>
    </source>
</evidence>
<feature type="transmembrane region" description="Helical" evidence="14">
    <location>
        <begin position="260"/>
        <end position="283"/>
    </location>
</feature>
<organism evidence="15 16">
    <name type="scientific">Ruminiclostridium papyrosolvens DSM 2782</name>
    <dbReference type="NCBI Taxonomy" id="588581"/>
    <lineage>
        <taxon>Bacteria</taxon>
        <taxon>Bacillati</taxon>
        <taxon>Bacillota</taxon>
        <taxon>Clostridia</taxon>
        <taxon>Eubacteriales</taxon>
        <taxon>Oscillospiraceae</taxon>
        <taxon>Ruminiclostridium</taxon>
    </lineage>
</organism>
<dbReference type="PROSITE" id="PS00457">
    <property type="entry name" value="NA_SOLUT_SYMP_2"/>
    <property type="match status" value="1"/>
</dbReference>
<dbReference type="Gene3D" id="1.20.1730.10">
    <property type="entry name" value="Sodium/glucose cotransporter"/>
    <property type="match status" value="1"/>
</dbReference>
<evidence type="ECO:0000256" key="8">
    <source>
        <dbReference type="ARBA" id="ARBA00023053"/>
    </source>
</evidence>
<keyword evidence="16" id="KW-1185">Reference proteome</keyword>
<keyword evidence="4 14" id="KW-1003">Cell membrane</keyword>
<dbReference type="Pfam" id="PF00474">
    <property type="entry name" value="SSF"/>
    <property type="match status" value="1"/>
</dbReference>
<feature type="transmembrane region" description="Helical" evidence="14">
    <location>
        <begin position="78"/>
        <end position="96"/>
    </location>
</feature>
<evidence type="ECO:0000256" key="11">
    <source>
        <dbReference type="ARBA" id="ARBA00023201"/>
    </source>
</evidence>
<dbReference type="GO" id="GO:0015824">
    <property type="term" value="P:proline transport"/>
    <property type="evidence" value="ECO:0007669"/>
    <property type="project" value="UniProtKB-UniRule"/>
</dbReference>
<evidence type="ECO:0000256" key="3">
    <source>
        <dbReference type="ARBA" id="ARBA00022448"/>
    </source>
</evidence>
<dbReference type="NCBIfam" id="TIGR00813">
    <property type="entry name" value="sss"/>
    <property type="match status" value="1"/>
</dbReference>
<protein>
    <recommendedName>
        <fullName evidence="14">Sodium/proline symporter</fullName>
    </recommendedName>
    <alternativeName>
        <fullName evidence="14">Proline permease</fullName>
    </alternativeName>
</protein>
<keyword evidence="6 14" id="KW-0769">Symport</keyword>
<evidence type="ECO:0000313" key="16">
    <source>
        <dbReference type="Proteomes" id="UP000003860"/>
    </source>
</evidence>
<dbReference type="OrthoDB" id="9810181at2"/>
<reference evidence="15" key="2">
    <citation type="submission" date="2011-01" db="EMBL/GenBank/DDBJ databases">
        <title>The Non-contiguous Finished genome of Clostridium papyrosolvens.</title>
        <authorList>
            <person name="Lucas S."/>
            <person name="Copeland A."/>
            <person name="Lapidus A."/>
            <person name="Cheng J.-F."/>
            <person name="Goodwin L."/>
            <person name="Pitluck S."/>
            <person name="Misra M."/>
            <person name="Chertkov O."/>
            <person name="Detter J.C."/>
            <person name="Han C."/>
            <person name="Tapia R."/>
            <person name="Land M."/>
            <person name="Hauser L."/>
            <person name="Kyrpides N."/>
            <person name="Ivanova N."/>
            <person name="Pagani I."/>
            <person name="Mouttaki H."/>
            <person name="He Z."/>
            <person name="Zhou J."/>
            <person name="Hemme C.L."/>
            <person name="Woyke T."/>
        </authorList>
    </citation>
    <scope>NUCLEOTIDE SEQUENCE [LARGE SCALE GENOMIC DNA]</scope>
    <source>
        <strain evidence="15">DSM 2782</strain>
    </source>
</reference>
<dbReference type="AlphaFoldDB" id="F1TE64"/>
<accession>F1TE64</accession>
<dbReference type="InterPro" id="IPR011851">
    <property type="entry name" value="Na/Pro_symporter"/>
</dbReference>
<evidence type="ECO:0000256" key="14">
    <source>
        <dbReference type="RuleBase" id="RU366012"/>
    </source>
</evidence>
<keyword evidence="14" id="KW-0029">Amino-acid transport</keyword>
<dbReference type="GO" id="GO:0031402">
    <property type="term" value="F:sodium ion binding"/>
    <property type="evidence" value="ECO:0007669"/>
    <property type="project" value="UniProtKB-UniRule"/>
</dbReference>
<keyword evidence="9 14" id="KW-0406">Ion transport</keyword>
<reference evidence="15" key="1">
    <citation type="submission" date="2009-07" db="EMBL/GenBank/DDBJ databases">
        <authorList>
            <consortium name="US DOE Joint Genome Institute (JGI-PGF)"/>
            <person name="Lucas S."/>
            <person name="Copeland A."/>
            <person name="Lapidus A."/>
            <person name="Glavina del Rio T."/>
            <person name="Tice H."/>
            <person name="Bruce D."/>
            <person name="Goodwin L."/>
            <person name="Pitluck S."/>
            <person name="Larimer F."/>
            <person name="Land M.L."/>
            <person name="Mouttaki H."/>
            <person name="He Z."/>
            <person name="Zhou J."/>
            <person name="Hemme C.L."/>
        </authorList>
    </citation>
    <scope>NUCLEOTIDE SEQUENCE [LARGE SCALE GENOMIC DNA]</scope>
    <source>
        <strain evidence="15">DSM 2782</strain>
    </source>
</reference>
<comment type="caution">
    <text evidence="15">The sequence shown here is derived from an EMBL/GenBank/DDBJ whole genome shotgun (WGS) entry which is preliminary data.</text>
</comment>
<dbReference type="InterPro" id="IPR038377">
    <property type="entry name" value="Na/Glc_symporter_sf"/>
</dbReference>
<dbReference type="EMBL" id="ACXX02000008">
    <property type="protein sequence ID" value="EGD47304.1"/>
    <property type="molecule type" value="Genomic_DNA"/>
</dbReference>
<comment type="function">
    <text evidence="14">Catalyzes the sodium-dependent uptake of extracellular L-proline.</text>
</comment>
<evidence type="ECO:0000256" key="13">
    <source>
        <dbReference type="RuleBase" id="RU362091"/>
    </source>
</evidence>
<dbReference type="InterPro" id="IPR001734">
    <property type="entry name" value="Na/solute_symporter"/>
</dbReference>
<keyword evidence="7 14" id="KW-1133">Transmembrane helix</keyword>
<feature type="transmembrane region" description="Helical" evidence="14">
    <location>
        <begin position="303"/>
        <end position="323"/>
    </location>
</feature>
<dbReference type="CDD" id="cd11475">
    <property type="entry name" value="SLC5sbd_PutP"/>
    <property type="match status" value="1"/>
</dbReference>
<keyword evidence="3 14" id="KW-0813">Transport</keyword>
<feature type="transmembrane region" description="Helical" evidence="14">
    <location>
        <begin position="419"/>
        <end position="444"/>
    </location>
</feature>
<dbReference type="RefSeq" id="WP_004619674.1">
    <property type="nucleotide sequence ID" value="NZ_ACXX02000008.1"/>
</dbReference>
<evidence type="ECO:0000256" key="12">
    <source>
        <dbReference type="ARBA" id="ARBA00033708"/>
    </source>
</evidence>
<dbReference type="NCBIfam" id="TIGR02121">
    <property type="entry name" value="Na_Pro_sym"/>
    <property type="match status" value="1"/>
</dbReference>
<comment type="similarity">
    <text evidence="2 13">Belongs to the sodium:solute symporter (SSF) (TC 2.A.21) family.</text>
</comment>
<dbReference type="PANTHER" id="PTHR48086:SF3">
    <property type="entry name" value="SODIUM_PROLINE SYMPORTER"/>
    <property type="match status" value="1"/>
</dbReference>
<name>F1TE64_9FIRM</name>
<evidence type="ECO:0000256" key="4">
    <source>
        <dbReference type="ARBA" id="ARBA00022475"/>
    </source>
</evidence>
<dbReference type="PANTHER" id="PTHR48086">
    <property type="entry name" value="SODIUM/PROLINE SYMPORTER-RELATED"/>
    <property type="match status" value="1"/>
</dbReference>
<feature type="transmembrane region" description="Helical" evidence="14">
    <location>
        <begin position="451"/>
        <end position="471"/>
    </location>
</feature>
<comment type="subcellular location">
    <subcellularLocation>
        <location evidence="1 14">Cell membrane</location>
        <topology evidence="1 14">Multi-pass membrane protein</topology>
    </subcellularLocation>
</comment>
<dbReference type="PROSITE" id="PS50283">
    <property type="entry name" value="NA_SOLUT_SYMP_3"/>
    <property type="match status" value="1"/>
</dbReference>
<evidence type="ECO:0000256" key="7">
    <source>
        <dbReference type="ARBA" id="ARBA00022989"/>
    </source>
</evidence>
<feature type="transmembrane region" description="Helical" evidence="14">
    <location>
        <begin position="6"/>
        <end position="27"/>
    </location>
</feature>